<feature type="transmembrane region" description="Helical" evidence="1">
    <location>
        <begin position="744"/>
        <end position="764"/>
    </location>
</feature>
<evidence type="ECO:0000256" key="1">
    <source>
        <dbReference type="SAM" id="Phobius"/>
    </source>
</evidence>
<feature type="transmembrane region" description="Helical" evidence="1">
    <location>
        <begin position="704"/>
        <end position="724"/>
    </location>
</feature>
<feature type="transmembrane region" description="Helical" evidence="1">
    <location>
        <begin position="288"/>
        <end position="307"/>
    </location>
</feature>
<accession>A0AAE0GBV3</accession>
<organism evidence="2 3">
    <name type="scientific">Cymbomonas tetramitiformis</name>
    <dbReference type="NCBI Taxonomy" id="36881"/>
    <lineage>
        <taxon>Eukaryota</taxon>
        <taxon>Viridiplantae</taxon>
        <taxon>Chlorophyta</taxon>
        <taxon>Pyramimonadophyceae</taxon>
        <taxon>Pyramimonadales</taxon>
        <taxon>Pyramimonadaceae</taxon>
        <taxon>Cymbomonas</taxon>
    </lineage>
</organism>
<protein>
    <submittedName>
        <fullName evidence="2">Uncharacterized protein</fullName>
    </submittedName>
</protein>
<dbReference type="AlphaFoldDB" id="A0AAE0GBV3"/>
<keyword evidence="1" id="KW-0812">Transmembrane</keyword>
<sequence length="797" mass="84991">MRRARDCSPIALLRHNSLKLEVYETSWALTQYASQSVRSGKDAQQPQCWRIINRGVAWIQGRSALPQKWLSSSDEWEQALQLQEPVTTSSRHLPGVGRCEVLTVAASTAEGGSPVFTDAFLEFAIPDDYPFLMWKTTFVGPKRDVLLDDVTVLDAYVTSSEDAFENFSAALFLGVRKFAPRVAIASAIAFLTTSLISHLLRQPRFHDPAFHLCQPPSGGEPHRLCHLPTWGALAAFALELGTVLAKLIAHYHEHLENCFQVCGALAVLALLLCRWIESADRNTAFAVLARRVIVFNFSLMLCLYLLVNLSLPASISPSELLDCRESTMGAIAALSVPLCAALTEWHATLPYHTAAVTTIAAAAVLPAAFLASHPVGSLRRRILKWLIASALLAALCIEGYVHVAMDLVEREAVSRSAKDSVMAAALRVHLWDKVVSPIWNVLMDHRSSLASPVPLLAGAALLAFSTLLVRLASGRYNCGVAQRALRDAAQRVAVGVGIAALGALAGFEMVRHLTHLSRRPSQILLQLGVSGAAVAAAAAVFCWRQWSSSRPGAVRRRGLVVQALGWVAGALLSLLAAGSALDQDGVRGWLEGLLGSSSAAVLWDLEAKARVMLVARELWLLQLLHPGAGDGAAGSEAIELARSLEEAAVVQICMLAMLASLLTWLVVELQEGAERVHARRFYVNGWQSWGFTGECLRRAAAPGLGAGLGAVVHAGSLGLASALWRARGVPGAGLGAVSARGVPGAGPVVVPLVLGLASWALWCAGSLGLASRLHAAGSWGWPGACVPRSLELASKAL</sequence>
<feature type="transmembrane region" description="Helical" evidence="1">
    <location>
        <begin position="492"/>
        <end position="511"/>
    </location>
</feature>
<gene>
    <name evidence="2" type="ORF">CYMTET_16798</name>
</gene>
<dbReference type="Proteomes" id="UP001190700">
    <property type="component" value="Unassembled WGS sequence"/>
</dbReference>
<keyword evidence="1" id="KW-1133">Transmembrane helix</keyword>
<keyword evidence="3" id="KW-1185">Reference proteome</keyword>
<feature type="transmembrane region" description="Helical" evidence="1">
    <location>
        <begin position="182"/>
        <end position="200"/>
    </location>
</feature>
<evidence type="ECO:0000313" key="2">
    <source>
        <dbReference type="EMBL" id="KAK3275048.1"/>
    </source>
</evidence>
<reference evidence="2 3" key="1">
    <citation type="journal article" date="2015" name="Genome Biol. Evol.">
        <title>Comparative Genomics of a Bacterivorous Green Alga Reveals Evolutionary Causalities and Consequences of Phago-Mixotrophic Mode of Nutrition.</title>
        <authorList>
            <person name="Burns J.A."/>
            <person name="Paasch A."/>
            <person name="Narechania A."/>
            <person name="Kim E."/>
        </authorList>
    </citation>
    <scope>NUCLEOTIDE SEQUENCE [LARGE SCALE GENOMIC DNA]</scope>
    <source>
        <strain evidence="2 3">PLY_AMNH</strain>
    </source>
</reference>
<proteinExistence type="predicted"/>
<feature type="transmembrane region" description="Helical" evidence="1">
    <location>
        <begin position="449"/>
        <end position="471"/>
    </location>
</feature>
<feature type="transmembrane region" description="Helical" evidence="1">
    <location>
        <begin position="382"/>
        <end position="401"/>
    </location>
</feature>
<keyword evidence="1" id="KW-0472">Membrane</keyword>
<evidence type="ECO:0000313" key="3">
    <source>
        <dbReference type="Proteomes" id="UP001190700"/>
    </source>
</evidence>
<feature type="transmembrane region" description="Helical" evidence="1">
    <location>
        <begin position="648"/>
        <end position="667"/>
    </location>
</feature>
<comment type="caution">
    <text evidence="2">The sequence shown here is derived from an EMBL/GenBank/DDBJ whole genome shotgun (WGS) entry which is preliminary data.</text>
</comment>
<dbReference type="EMBL" id="LGRX02007418">
    <property type="protein sequence ID" value="KAK3275048.1"/>
    <property type="molecule type" value="Genomic_DNA"/>
</dbReference>
<feature type="transmembrane region" description="Helical" evidence="1">
    <location>
        <begin position="563"/>
        <end position="581"/>
    </location>
</feature>
<name>A0AAE0GBV3_9CHLO</name>
<feature type="transmembrane region" description="Helical" evidence="1">
    <location>
        <begin position="523"/>
        <end position="543"/>
    </location>
</feature>
<feature type="transmembrane region" description="Helical" evidence="1">
    <location>
        <begin position="351"/>
        <end position="370"/>
    </location>
</feature>